<evidence type="ECO:0000256" key="1">
    <source>
        <dbReference type="SAM" id="MobiDB-lite"/>
    </source>
</evidence>
<name>A0A1X7TED7_AMPQE</name>
<feature type="domain" description="Synergin gamma C-terminal" evidence="2">
    <location>
        <begin position="303"/>
        <end position="480"/>
    </location>
</feature>
<reference evidence="3" key="1">
    <citation type="submission" date="2017-05" db="UniProtKB">
        <authorList>
            <consortium name="EnsemblMetazoa"/>
        </authorList>
    </citation>
    <scope>IDENTIFICATION</scope>
</reference>
<dbReference type="InParanoid" id="A0A1X7TED7"/>
<evidence type="ECO:0000259" key="2">
    <source>
        <dbReference type="Pfam" id="PF25999"/>
    </source>
</evidence>
<feature type="compositionally biased region" description="Polar residues" evidence="1">
    <location>
        <begin position="183"/>
        <end position="200"/>
    </location>
</feature>
<feature type="compositionally biased region" description="Gly residues" evidence="1">
    <location>
        <begin position="266"/>
        <end position="279"/>
    </location>
</feature>
<feature type="compositionally biased region" description="Polar residues" evidence="1">
    <location>
        <begin position="114"/>
        <end position="131"/>
    </location>
</feature>
<dbReference type="AlphaFoldDB" id="A0A1X7TED7"/>
<accession>A0A1X7TED7</accession>
<dbReference type="EnsemblMetazoa" id="Aqu2.1.12855_001">
    <property type="protein sequence ID" value="Aqu2.1.12855_001"/>
    <property type="gene ID" value="Aqu2.1.12855"/>
</dbReference>
<dbReference type="STRING" id="400682.A0A1X7TED7"/>
<proteinExistence type="predicted"/>
<feature type="region of interest" description="Disordered" evidence="1">
    <location>
        <begin position="86"/>
        <end position="200"/>
    </location>
</feature>
<feature type="compositionally biased region" description="Low complexity" evidence="1">
    <location>
        <begin position="132"/>
        <end position="143"/>
    </location>
</feature>
<dbReference type="Pfam" id="PF25999">
    <property type="entry name" value="SYNRG_C"/>
    <property type="match status" value="1"/>
</dbReference>
<evidence type="ECO:0000313" key="3">
    <source>
        <dbReference type="EnsemblMetazoa" id="Aqu2.1.12855_001"/>
    </source>
</evidence>
<dbReference type="InterPro" id="IPR059024">
    <property type="entry name" value="SYNRG_C"/>
</dbReference>
<dbReference type="eggNOG" id="KOG0998">
    <property type="taxonomic scope" value="Eukaryota"/>
</dbReference>
<feature type="compositionally biased region" description="Polar residues" evidence="1">
    <location>
        <begin position="163"/>
        <end position="173"/>
    </location>
</feature>
<dbReference type="PANTHER" id="PTHR15463">
    <property type="entry name" value="AP1 GAMMA SUBUNIT BINDING PROTEIN 1"/>
    <property type="match status" value="1"/>
</dbReference>
<feature type="region of interest" description="Disordered" evidence="1">
    <location>
        <begin position="255"/>
        <end position="295"/>
    </location>
</feature>
<organism evidence="3">
    <name type="scientific">Amphimedon queenslandica</name>
    <name type="common">Sponge</name>
    <dbReference type="NCBI Taxonomy" id="400682"/>
    <lineage>
        <taxon>Eukaryota</taxon>
        <taxon>Metazoa</taxon>
        <taxon>Porifera</taxon>
        <taxon>Demospongiae</taxon>
        <taxon>Heteroscleromorpha</taxon>
        <taxon>Haplosclerida</taxon>
        <taxon>Niphatidae</taxon>
        <taxon>Amphimedon</taxon>
    </lineage>
</organism>
<feature type="compositionally biased region" description="Polar residues" evidence="1">
    <location>
        <begin position="87"/>
        <end position="98"/>
    </location>
</feature>
<feature type="compositionally biased region" description="Low complexity" evidence="1">
    <location>
        <begin position="152"/>
        <end position="162"/>
    </location>
</feature>
<protein>
    <recommendedName>
        <fullName evidence="2">Synergin gamma C-terminal domain-containing protein</fullName>
    </recommendedName>
</protein>
<dbReference type="PANTHER" id="PTHR15463:SF2">
    <property type="entry name" value="SYNERGIN GAMMA"/>
    <property type="match status" value="1"/>
</dbReference>
<dbReference type="InterPro" id="IPR039656">
    <property type="entry name" value="SYNRG"/>
</dbReference>
<dbReference type="GO" id="GO:0030130">
    <property type="term" value="C:clathrin coat of trans-Golgi network vesicle"/>
    <property type="evidence" value="ECO:0007669"/>
    <property type="project" value="TreeGrafter"/>
</dbReference>
<feature type="compositionally biased region" description="Low complexity" evidence="1">
    <location>
        <begin position="281"/>
        <end position="295"/>
    </location>
</feature>
<sequence length="486" mass="52393">DLWSAVNLTSPGQLTQTELYQLLGLIGLAQNRQNVKVTLHDLLMTPSPPVPTLKAINIINTSNEDDFCEFKASPLVPHKFDGVGSVGVTSTPPTTQPASDPLDPYSALRVLAPPTNNDPGTQELLTINKEPQQQQQQNQQQIDQQRHHDQQHQILHQQQQQLPVINTDVQPSTGDGWADFTSFPDTSQPLTTPSTDTTASSNIINMTSPTPVAVVGGGPVAGGVAPAGASDGLIWSDDEFTEFSTYQSQDVSVAEPVLSSPSHTIGRGGGGGGGGGGGIVSPSPTSPMSSTSTDSNKSIGLSEIWCQCLQKCLDLLKDSQSLLTSSSNDEETLNIIINEREGQMKIKGLAELYRFAKRLHTSSRGQGKSLMSHSKSETLTELMLNIKKKWNEICELFDQEKIDKILNTSSNSFFAGATPKEGGGGDKERCILCLQPSHIFISPLVTIDGCSEDYQLATGFVSGRLFHVQCANFYKNCLSLDFEQIP</sequence>